<dbReference type="PROSITE" id="PS51257">
    <property type="entry name" value="PROKAR_LIPOPROTEIN"/>
    <property type="match status" value="1"/>
</dbReference>
<feature type="chain" id="PRO_5046626073" description="Secreted protein" evidence="2">
    <location>
        <begin position="24"/>
        <end position="329"/>
    </location>
</feature>
<accession>A0ABT5CD33</accession>
<gene>
    <name evidence="3" type="ORF">POL72_41670</name>
</gene>
<keyword evidence="4" id="KW-1185">Reference proteome</keyword>
<feature type="signal peptide" evidence="2">
    <location>
        <begin position="1"/>
        <end position="23"/>
    </location>
</feature>
<proteinExistence type="predicted"/>
<keyword evidence="2" id="KW-0732">Signal</keyword>
<name>A0ABT5CD33_9BACT</name>
<dbReference type="Proteomes" id="UP001217485">
    <property type="component" value="Unassembled WGS sequence"/>
</dbReference>
<evidence type="ECO:0008006" key="5">
    <source>
        <dbReference type="Google" id="ProtNLM"/>
    </source>
</evidence>
<evidence type="ECO:0000256" key="1">
    <source>
        <dbReference type="SAM" id="MobiDB-lite"/>
    </source>
</evidence>
<reference evidence="3 4" key="1">
    <citation type="submission" date="2023-01" db="EMBL/GenBank/DDBJ databases">
        <title>Minimal conservation of predation-associated metabolite biosynthetic gene clusters underscores biosynthetic potential of Myxococcota including descriptions for ten novel species: Archangium lansinium sp. nov., Myxococcus landrumus sp. nov., Nannocystis bai.</title>
        <authorList>
            <person name="Ahearne A."/>
            <person name="Stevens C."/>
            <person name="Dowd S."/>
        </authorList>
    </citation>
    <scope>NUCLEOTIDE SEQUENCE [LARGE SCALE GENOMIC DNA]</scope>
    <source>
        <strain evidence="3 4">WIWO2</strain>
    </source>
</reference>
<sequence length="329" mass="33934">MNRMRRIGLACLAISLLAGTAGCGGSTAARPADSTAKGGRAITGAPEPSSAQGFEDGAAFEPGAPAAPPSRDASPAAPSAALEQPSATGGASRAEGAARKAPSSQVAPEPIDRPGLGTEWGETRVSRISTAPFVRADVNRPFVVASLFYNDAEGARAMASASGFRRTSPQAFTLAGGAVAVGLRGEGGGFLSGFVAGEKTHVVGEAGQRYSIVLRNLTPTRIECVVSVDGLDVMDGQAAAFSKRGYLIDPHGELEIDGFRQSVDTVAAFRFGSVRGSYANQKHGDTRNVGVIGVALFNERGTTPWTFDEVQRRREADPFPGQFATPPGI</sequence>
<feature type="compositionally biased region" description="Low complexity" evidence="1">
    <location>
        <begin position="57"/>
        <end position="87"/>
    </location>
</feature>
<feature type="region of interest" description="Disordered" evidence="1">
    <location>
        <begin position="24"/>
        <end position="119"/>
    </location>
</feature>
<evidence type="ECO:0000256" key="2">
    <source>
        <dbReference type="SAM" id="SignalP"/>
    </source>
</evidence>
<comment type="caution">
    <text evidence="3">The sequence shown here is derived from an EMBL/GenBank/DDBJ whole genome shotgun (WGS) entry which is preliminary data.</text>
</comment>
<evidence type="ECO:0000313" key="4">
    <source>
        <dbReference type="Proteomes" id="UP001217485"/>
    </source>
</evidence>
<organism evidence="3 4">
    <name type="scientific">Sorangium atrum</name>
    <dbReference type="NCBI Taxonomy" id="2995308"/>
    <lineage>
        <taxon>Bacteria</taxon>
        <taxon>Pseudomonadati</taxon>
        <taxon>Myxococcota</taxon>
        <taxon>Polyangia</taxon>
        <taxon>Polyangiales</taxon>
        <taxon>Polyangiaceae</taxon>
        <taxon>Sorangium</taxon>
    </lineage>
</organism>
<protein>
    <recommendedName>
        <fullName evidence="5">Secreted protein</fullName>
    </recommendedName>
</protein>
<dbReference type="EMBL" id="JAQNDK010000005">
    <property type="protein sequence ID" value="MDC0684305.1"/>
    <property type="molecule type" value="Genomic_DNA"/>
</dbReference>
<dbReference type="RefSeq" id="WP_272102427.1">
    <property type="nucleotide sequence ID" value="NZ_JAQNDK010000005.1"/>
</dbReference>
<evidence type="ECO:0000313" key="3">
    <source>
        <dbReference type="EMBL" id="MDC0684305.1"/>
    </source>
</evidence>